<dbReference type="SUPFAM" id="SSF52540">
    <property type="entry name" value="P-loop containing nucleoside triphosphate hydrolases"/>
    <property type="match status" value="1"/>
</dbReference>
<evidence type="ECO:0000313" key="13">
    <source>
        <dbReference type="Proteomes" id="UP000032266"/>
    </source>
</evidence>
<dbReference type="GO" id="GO:0009423">
    <property type="term" value="P:chorismate biosynthetic process"/>
    <property type="evidence" value="ECO:0007669"/>
    <property type="project" value="UniProtKB-UniRule"/>
</dbReference>
<feature type="binding site" evidence="11">
    <location>
        <position position="139"/>
    </location>
    <ligand>
        <name>substrate</name>
    </ligand>
</feature>
<dbReference type="GO" id="GO:0000287">
    <property type="term" value="F:magnesium ion binding"/>
    <property type="evidence" value="ECO:0007669"/>
    <property type="project" value="UniProtKB-UniRule"/>
</dbReference>
<dbReference type="Gene3D" id="3.40.50.300">
    <property type="entry name" value="P-loop containing nucleotide triphosphate hydrolases"/>
    <property type="match status" value="1"/>
</dbReference>
<comment type="catalytic activity">
    <reaction evidence="10 11">
        <text>shikimate + ATP = 3-phosphoshikimate + ADP + H(+)</text>
        <dbReference type="Rhea" id="RHEA:13121"/>
        <dbReference type="ChEBI" id="CHEBI:15378"/>
        <dbReference type="ChEBI" id="CHEBI:30616"/>
        <dbReference type="ChEBI" id="CHEBI:36208"/>
        <dbReference type="ChEBI" id="CHEBI:145989"/>
        <dbReference type="ChEBI" id="CHEBI:456216"/>
        <dbReference type="EC" id="2.7.1.71"/>
    </reaction>
</comment>
<dbReference type="InterPro" id="IPR023000">
    <property type="entry name" value="Shikimate_kinase_CS"/>
</dbReference>
<evidence type="ECO:0000256" key="6">
    <source>
        <dbReference type="ARBA" id="ARBA00022741"/>
    </source>
</evidence>
<keyword evidence="7 11" id="KW-0418">Kinase</keyword>
<comment type="pathway">
    <text evidence="1 11">Metabolic intermediate biosynthesis; chorismate biosynthesis; chorismate from D-erythrose 4-phosphate and phosphoenolpyruvate: step 5/7.</text>
</comment>
<comment type="cofactor">
    <cofactor evidence="11">
        <name>Mg(2+)</name>
        <dbReference type="ChEBI" id="CHEBI:18420"/>
    </cofactor>
    <text evidence="11">Binds 1 Mg(2+) ion per subunit.</text>
</comment>
<dbReference type="PRINTS" id="PR01100">
    <property type="entry name" value="SHIKIMTKNASE"/>
</dbReference>
<organism evidence="12 13">
    <name type="scientific">Gynuella sunshinyii YC6258</name>
    <dbReference type="NCBI Taxonomy" id="1445510"/>
    <lineage>
        <taxon>Bacteria</taxon>
        <taxon>Pseudomonadati</taxon>
        <taxon>Pseudomonadota</taxon>
        <taxon>Gammaproteobacteria</taxon>
        <taxon>Oceanospirillales</taxon>
        <taxon>Saccharospirillaceae</taxon>
        <taxon>Gynuella</taxon>
    </lineage>
</organism>
<dbReference type="CDD" id="cd00464">
    <property type="entry name" value="SK"/>
    <property type="match status" value="1"/>
</dbReference>
<evidence type="ECO:0000256" key="4">
    <source>
        <dbReference type="ARBA" id="ARBA00022605"/>
    </source>
</evidence>
<keyword evidence="11" id="KW-0460">Magnesium</keyword>
<dbReference type="HAMAP" id="MF_00109">
    <property type="entry name" value="Shikimate_kinase"/>
    <property type="match status" value="1"/>
</dbReference>
<dbReference type="PANTHER" id="PTHR21087:SF16">
    <property type="entry name" value="SHIKIMATE KINASE 1, CHLOROPLASTIC"/>
    <property type="match status" value="1"/>
</dbReference>
<dbReference type="KEGG" id="gsn:YC6258_01052"/>
<dbReference type="InterPro" id="IPR031322">
    <property type="entry name" value="Shikimate/glucono_kinase"/>
</dbReference>
<protein>
    <recommendedName>
        <fullName evidence="3 11">Shikimate kinase</fullName>
        <shortName evidence="11">SK</shortName>
        <ecNumber evidence="3 11">2.7.1.71</ecNumber>
    </recommendedName>
</protein>
<comment type="similarity">
    <text evidence="2 11">Belongs to the shikimate kinase family.</text>
</comment>
<gene>
    <name evidence="11" type="primary">aroK</name>
    <name evidence="12" type="ORF">YC6258_01052</name>
</gene>
<keyword evidence="9 11" id="KW-0057">Aromatic amino acid biosynthesis</keyword>
<comment type="caution">
    <text evidence="11">Lacks conserved residue(s) required for the propagation of feature annotation.</text>
</comment>
<proteinExistence type="inferred from homology"/>
<dbReference type="GO" id="GO:0008652">
    <property type="term" value="P:amino acid biosynthetic process"/>
    <property type="evidence" value="ECO:0007669"/>
    <property type="project" value="UniProtKB-KW"/>
</dbReference>
<feature type="binding site" evidence="11">
    <location>
        <position position="18"/>
    </location>
    <ligand>
        <name>Mg(2+)</name>
        <dbReference type="ChEBI" id="CHEBI:18420"/>
    </ligand>
</feature>
<evidence type="ECO:0000256" key="5">
    <source>
        <dbReference type="ARBA" id="ARBA00022679"/>
    </source>
</evidence>
<keyword evidence="4 11" id="KW-0028">Amino-acid biosynthesis</keyword>
<evidence type="ECO:0000313" key="12">
    <source>
        <dbReference type="EMBL" id="AJQ93100.1"/>
    </source>
</evidence>
<dbReference type="STRING" id="1445510.YC6258_01052"/>
<feature type="binding site" evidence="11">
    <location>
        <position position="36"/>
    </location>
    <ligand>
        <name>substrate</name>
    </ligand>
</feature>
<keyword evidence="13" id="KW-1185">Reference proteome</keyword>
<dbReference type="GO" id="GO:0004765">
    <property type="term" value="F:shikimate kinase activity"/>
    <property type="evidence" value="ECO:0007669"/>
    <property type="project" value="UniProtKB-UniRule"/>
</dbReference>
<name>A0A0C5V0L4_9GAMM</name>
<dbReference type="UniPathway" id="UPA00053">
    <property type="reaction ID" value="UER00088"/>
</dbReference>
<keyword evidence="11" id="KW-0479">Metal-binding</keyword>
<keyword evidence="11" id="KW-0963">Cytoplasm</keyword>
<comment type="function">
    <text evidence="11">Catalyzes the specific phosphorylation of the 3-hydroxyl group of shikimic acid using ATP as a cosubstrate.</text>
</comment>
<feature type="binding site" evidence="11">
    <location>
        <position position="60"/>
    </location>
    <ligand>
        <name>substrate</name>
    </ligand>
</feature>
<dbReference type="GO" id="GO:0005829">
    <property type="term" value="C:cytosol"/>
    <property type="evidence" value="ECO:0007669"/>
    <property type="project" value="TreeGrafter"/>
</dbReference>
<evidence type="ECO:0000256" key="10">
    <source>
        <dbReference type="ARBA" id="ARBA00048567"/>
    </source>
</evidence>
<dbReference type="HOGENOM" id="CLU_057607_2_2_6"/>
<keyword evidence="5 11" id="KW-0808">Transferase</keyword>
<evidence type="ECO:0000256" key="1">
    <source>
        <dbReference type="ARBA" id="ARBA00004842"/>
    </source>
</evidence>
<reference evidence="12 13" key="1">
    <citation type="submission" date="2014-01" db="EMBL/GenBank/DDBJ databases">
        <title>Full genme sequencing of cellulolytic bacterium Gynuella sunshinyii YC6258T gen. nov., sp. nov.</title>
        <authorList>
            <person name="Khan H."/>
            <person name="Chung E.J."/>
            <person name="Chung Y.R."/>
        </authorList>
    </citation>
    <scope>NUCLEOTIDE SEQUENCE [LARGE SCALE GENOMIC DNA]</scope>
    <source>
        <strain evidence="12 13">YC6258</strain>
    </source>
</reference>
<dbReference type="NCBIfam" id="NF003456">
    <property type="entry name" value="PRK05057.1"/>
    <property type="match status" value="1"/>
</dbReference>
<dbReference type="Proteomes" id="UP000032266">
    <property type="component" value="Chromosome"/>
</dbReference>
<dbReference type="PANTHER" id="PTHR21087">
    <property type="entry name" value="SHIKIMATE KINASE"/>
    <property type="match status" value="1"/>
</dbReference>
<dbReference type="RefSeq" id="WP_044615999.1">
    <property type="nucleotide sequence ID" value="NZ_CP007142.1"/>
</dbReference>
<comment type="subunit">
    <text evidence="11">Monomer.</text>
</comment>
<dbReference type="EMBL" id="CP007142">
    <property type="protein sequence ID" value="AJQ93100.1"/>
    <property type="molecule type" value="Genomic_DNA"/>
</dbReference>
<evidence type="ECO:0000256" key="7">
    <source>
        <dbReference type="ARBA" id="ARBA00022777"/>
    </source>
</evidence>
<evidence type="ECO:0000256" key="9">
    <source>
        <dbReference type="ARBA" id="ARBA00023141"/>
    </source>
</evidence>
<evidence type="ECO:0000256" key="2">
    <source>
        <dbReference type="ARBA" id="ARBA00006997"/>
    </source>
</evidence>
<evidence type="ECO:0000256" key="11">
    <source>
        <dbReference type="HAMAP-Rule" id="MF_00109"/>
    </source>
</evidence>
<keyword evidence="6 11" id="KW-0547">Nucleotide-binding</keyword>
<dbReference type="AlphaFoldDB" id="A0A0C5V0L4"/>
<dbReference type="GO" id="GO:0005524">
    <property type="term" value="F:ATP binding"/>
    <property type="evidence" value="ECO:0007669"/>
    <property type="project" value="UniProtKB-UniRule"/>
</dbReference>
<dbReference type="PROSITE" id="PS01128">
    <property type="entry name" value="SHIKIMATE_KINASE"/>
    <property type="match status" value="1"/>
</dbReference>
<feature type="binding site" evidence="11">
    <location>
        <position position="120"/>
    </location>
    <ligand>
        <name>ATP</name>
        <dbReference type="ChEBI" id="CHEBI:30616"/>
    </ligand>
</feature>
<dbReference type="InterPro" id="IPR000623">
    <property type="entry name" value="Shikimate_kinase/TSH1"/>
</dbReference>
<dbReference type="InterPro" id="IPR027417">
    <property type="entry name" value="P-loop_NTPase"/>
</dbReference>
<feature type="binding site" evidence="11">
    <location>
        <begin position="14"/>
        <end position="19"/>
    </location>
    <ligand>
        <name>ATP</name>
        <dbReference type="ChEBI" id="CHEBI:30616"/>
    </ligand>
</feature>
<evidence type="ECO:0000256" key="3">
    <source>
        <dbReference type="ARBA" id="ARBA00012154"/>
    </source>
</evidence>
<keyword evidence="8 11" id="KW-0067">ATP-binding</keyword>
<dbReference type="EC" id="2.7.1.71" evidence="3 11"/>
<dbReference type="PATRIC" id="fig|1445510.3.peg.1028"/>
<dbReference type="Pfam" id="PF01202">
    <property type="entry name" value="SKI"/>
    <property type="match status" value="1"/>
</dbReference>
<evidence type="ECO:0000256" key="8">
    <source>
        <dbReference type="ARBA" id="ARBA00022840"/>
    </source>
</evidence>
<comment type="subcellular location">
    <subcellularLocation>
        <location evidence="11">Cytoplasm</location>
    </subcellularLocation>
</comment>
<accession>A0A0C5V0L4</accession>
<dbReference type="GO" id="GO:0009073">
    <property type="term" value="P:aromatic amino acid family biosynthetic process"/>
    <property type="evidence" value="ECO:0007669"/>
    <property type="project" value="UniProtKB-KW"/>
</dbReference>
<sequence>MSKIPNIYLIGPMGAGKSTIGRLLSEEFNLPFIDSDKIIAERAGADIPWIFDLEGEEGFRRRELSVIEDLTQLDSVILATGGGAILKEENRRNLRSRGVVIYLKASVRQQIERTEKDRNRPLLQTDNREEVLRKLLTARSPLYDETADIVVDTDHKLPKNVIKEIIEQLSSREWVKS</sequence>
<feature type="binding site" evidence="11">
    <location>
        <position position="82"/>
    </location>
    <ligand>
        <name>substrate</name>
    </ligand>
</feature>
<dbReference type="OrthoDB" id="9800332at2"/>